<protein>
    <submittedName>
        <fullName evidence="2">Transmembrane 9 superfamily member</fullName>
    </submittedName>
</protein>
<organism evidence="1 2">
    <name type="scientific">Schistosoma mansoni</name>
    <name type="common">Blood fluke</name>
    <dbReference type="NCBI Taxonomy" id="6183"/>
    <lineage>
        <taxon>Eukaryota</taxon>
        <taxon>Metazoa</taxon>
        <taxon>Spiralia</taxon>
        <taxon>Lophotrochozoa</taxon>
        <taxon>Platyhelminthes</taxon>
        <taxon>Trematoda</taxon>
        <taxon>Digenea</taxon>
        <taxon>Strigeidida</taxon>
        <taxon>Schistosomatoidea</taxon>
        <taxon>Schistosomatidae</taxon>
        <taxon>Schistosoma</taxon>
    </lineage>
</organism>
<sequence length="64" mass="7678">MSIGTYIIIWDFRNKNEHMDPGLVYRKDYLINYESKNCKHSMAVVLMHFRHVPTILQEHDCSHT</sequence>
<dbReference type="AlphaFoldDB" id="A0A3Q0KKP5"/>
<evidence type="ECO:0000313" key="2">
    <source>
        <dbReference type="WBParaSite" id="Smp_123900.1"/>
    </source>
</evidence>
<evidence type="ECO:0000313" key="1">
    <source>
        <dbReference type="Proteomes" id="UP000008854"/>
    </source>
</evidence>
<proteinExistence type="predicted"/>
<dbReference type="WBParaSite" id="Smp_123900.1">
    <property type="protein sequence ID" value="Smp_123900.1"/>
    <property type="gene ID" value="Smp_123900"/>
</dbReference>
<name>A0A3Q0KKP5_SCHMA</name>
<reference evidence="2" key="2">
    <citation type="submission" date="2018-12" db="UniProtKB">
        <authorList>
            <consortium name="WormBaseParasite"/>
        </authorList>
    </citation>
    <scope>IDENTIFICATION</scope>
    <source>
        <strain evidence="2">Puerto Rican</strain>
    </source>
</reference>
<dbReference type="InParanoid" id="A0A3Q0KKP5"/>
<keyword evidence="1" id="KW-1185">Reference proteome</keyword>
<reference evidence="1" key="1">
    <citation type="journal article" date="2012" name="PLoS Negl. Trop. Dis.">
        <title>A systematically improved high quality genome and transcriptome of the human blood fluke Schistosoma mansoni.</title>
        <authorList>
            <person name="Protasio A.V."/>
            <person name="Tsai I.J."/>
            <person name="Babbage A."/>
            <person name="Nichol S."/>
            <person name="Hunt M."/>
            <person name="Aslett M.A."/>
            <person name="De Silva N."/>
            <person name="Velarde G.S."/>
            <person name="Anderson T.J."/>
            <person name="Clark R.C."/>
            <person name="Davidson C."/>
            <person name="Dillon G.P."/>
            <person name="Holroyd N.E."/>
            <person name="LoVerde P.T."/>
            <person name="Lloyd C."/>
            <person name="McQuillan J."/>
            <person name="Oliveira G."/>
            <person name="Otto T.D."/>
            <person name="Parker-Manuel S.J."/>
            <person name="Quail M.A."/>
            <person name="Wilson R.A."/>
            <person name="Zerlotini A."/>
            <person name="Dunne D.W."/>
            <person name="Berriman M."/>
        </authorList>
    </citation>
    <scope>NUCLEOTIDE SEQUENCE [LARGE SCALE GENOMIC DNA]</scope>
    <source>
        <strain evidence="1">Puerto Rican</strain>
    </source>
</reference>
<accession>A0A3Q0KKP5</accession>
<dbReference type="Proteomes" id="UP000008854">
    <property type="component" value="Unassembled WGS sequence"/>
</dbReference>